<evidence type="ECO:0000259" key="3">
    <source>
        <dbReference type="PROSITE" id="PS50206"/>
    </source>
</evidence>
<dbReference type="OrthoDB" id="9770030at2"/>
<dbReference type="PANTHER" id="PTHR11364">
    <property type="entry name" value="THIOSULFATE SULFERTANSFERASE"/>
    <property type="match status" value="1"/>
</dbReference>
<dbReference type="SMART" id="SM00450">
    <property type="entry name" value="RHOD"/>
    <property type="match status" value="2"/>
</dbReference>
<dbReference type="CDD" id="cd01448">
    <property type="entry name" value="TST_Repeat_1"/>
    <property type="match status" value="1"/>
</dbReference>
<evidence type="ECO:0000313" key="5">
    <source>
        <dbReference type="Proteomes" id="UP000199138"/>
    </source>
</evidence>
<accession>A0A1I7GW05</accession>
<protein>
    <submittedName>
        <fullName evidence="4">Thiosulfate/3-mercaptopyruvate sulfurtransferase</fullName>
    </submittedName>
</protein>
<reference evidence="4 5" key="1">
    <citation type="submission" date="2016-10" db="EMBL/GenBank/DDBJ databases">
        <authorList>
            <person name="de Groot N.N."/>
        </authorList>
    </citation>
    <scope>NUCLEOTIDE SEQUENCE [LARGE SCALE GENOMIC DNA]</scope>
    <source>
        <strain evidence="4 5">CGMCC 1.12333</strain>
    </source>
</reference>
<dbReference type="InterPro" id="IPR001763">
    <property type="entry name" value="Rhodanese-like_dom"/>
</dbReference>
<evidence type="ECO:0000256" key="2">
    <source>
        <dbReference type="ARBA" id="ARBA00022737"/>
    </source>
</evidence>
<keyword evidence="4" id="KW-0670">Pyruvate</keyword>
<keyword evidence="1 4" id="KW-0808">Transferase</keyword>
<sequence length="274" mass="29920">MNSIIRAEELKELLNTEQPIIIFSGNGAKALDAYQEKHIVGTLFMDLDDQLSGDQSDPSNGGRHPLPNSSHFAKVLSKYGVLPSSKIVIYDNMFGANAAARLWWMFRAIGHDNVHVLSGGLSAAEKVGIATTIGMEYPKGITKYPVKSFQWPMVTMNEVATAISTKDAVVIDVRDSARFAGEIEPIDLIAGHIPNALNIPFKENLTVDGTFKSIQELKDMYVAVTKTTTIIHCGSGVTACHTILAMVHAGFPTPALYVGSWSEWSRSDREKITK</sequence>
<dbReference type="Proteomes" id="UP000199138">
    <property type="component" value="Unassembled WGS sequence"/>
</dbReference>
<dbReference type="CDD" id="cd01449">
    <property type="entry name" value="TST_Repeat_2"/>
    <property type="match status" value="1"/>
</dbReference>
<dbReference type="Gene3D" id="3.40.250.10">
    <property type="entry name" value="Rhodanese-like domain"/>
    <property type="match status" value="2"/>
</dbReference>
<dbReference type="RefSeq" id="WP_093024926.1">
    <property type="nucleotide sequence ID" value="NZ_FPBK01000006.1"/>
</dbReference>
<keyword evidence="5" id="KW-1185">Reference proteome</keyword>
<dbReference type="PROSITE" id="PS50206">
    <property type="entry name" value="RHODANESE_3"/>
    <property type="match status" value="2"/>
</dbReference>
<dbReference type="SUPFAM" id="SSF52821">
    <property type="entry name" value="Rhodanese/Cell cycle control phosphatase"/>
    <property type="match status" value="2"/>
</dbReference>
<evidence type="ECO:0000256" key="1">
    <source>
        <dbReference type="ARBA" id="ARBA00022679"/>
    </source>
</evidence>
<gene>
    <name evidence="4" type="ORF">SAMN05216480_10630</name>
</gene>
<keyword evidence="2" id="KW-0677">Repeat</keyword>
<dbReference type="AlphaFoldDB" id="A0A1I7GW05"/>
<dbReference type="STRING" id="1224947.SAMN05216480_10630"/>
<dbReference type="PANTHER" id="PTHR11364:SF27">
    <property type="entry name" value="SULFURTRANSFERASE"/>
    <property type="match status" value="1"/>
</dbReference>
<proteinExistence type="predicted"/>
<evidence type="ECO:0000313" key="4">
    <source>
        <dbReference type="EMBL" id="SFU52602.1"/>
    </source>
</evidence>
<organism evidence="4 5">
    <name type="scientific">Pustulibacterium marinum</name>
    <dbReference type="NCBI Taxonomy" id="1224947"/>
    <lineage>
        <taxon>Bacteria</taxon>
        <taxon>Pseudomonadati</taxon>
        <taxon>Bacteroidota</taxon>
        <taxon>Flavobacteriia</taxon>
        <taxon>Flavobacteriales</taxon>
        <taxon>Flavobacteriaceae</taxon>
        <taxon>Pustulibacterium</taxon>
    </lineage>
</organism>
<dbReference type="GO" id="GO:0004792">
    <property type="term" value="F:thiosulfate-cyanide sulfurtransferase activity"/>
    <property type="evidence" value="ECO:0007669"/>
    <property type="project" value="TreeGrafter"/>
</dbReference>
<feature type="domain" description="Rhodanese" evidence="3">
    <location>
        <begin position="164"/>
        <end position="273"/>
    </location>
</feature>
<name>A0A1I7GW05_9FLAO</name>
<dbReference type="Pfam" id="PF00581">
    <property type="entry name" value="Rhodanese"/>
    <property type="match status" value="2"/>
</dbReference>
<dbReference type="InterPro" id="IPR036873">
    <property type="entry name" value="Rhodanese-like_dom_sf"/>
</dbReference>
<dbReference type="InterPro" id="IPR045078">
    <property type="entry name" value="TST/MPST-like"/>
</dbReference>
<dbReference type="EMBL" id="FPBK01000006">
    <property type="protein sequence ID" value="SFU52602.1"/>
    <property type="molecule type" value="Genomic_DNA"/>
</dbReference>
<feature type="domain" description="Rhodanese" evidence="3">
    <location>
        <begin position="25"/>
        <end position="133"/>
    </location>
</feature>